<feature type="region of interest" description="Disordered" evidence="4">
    <location>
        <begin position="125"/>
        <end position="159"/>
    </location>
</feature>
<sequence>MMQTSHEITNAVAVADDDANNASSKVDNSVNGSINEVKSPEKNRRPSDLSIPKKRVHFGTPGSSSKGGTSPWGFFKSLSFKKKNVPGHDETSSLLHPAAQPESPTVTKLKSMFTWNRSTSLPVKHESNVSPLIPSPVSARTYSEQQKSKKKAEKCSVSRSHSTPLRNIVIVRSVSFAARKENDEIESADDQIRPAQVENDEEIDEEEAVCRICYVAFDEGTQLKMECSCKGALKLVHEECAFRWFTMKGNKNCDVCLTKVSNLPVTLFRMRSYVQRQNITAQTQRGLDPETISAWQDFVRLVLISTICYFLLIEQLLINNLKTQAVMIAAPFSLTFGLLSSTFAILATKKHIWRYAVLEFAFLGITLYLLYSLLHLEAVYAVMLSSVIGFGLALSLNALYIRYTVWRAQTS</sequence>
<dbReference type="Gene3D" id="3.30.40.10">
    <property type="entry name" value="Zinc/RING finger domain, C3HC4 (zinc finger)"/>
    <property type="match status" value="1"/>
</dbReference>
<evidence type="ECO:0000256" key="4">
    <source>
        <dbReference type="SAM" id="MobiDB-lite"/>
    </source>
</evidence>
<feature type="transmembrane region" description="Helical" evidence="5">
    <location>
        <begin position="298"/>
        <end position="318"/>
    </location>
</feature>
<evidence type="ECO:0000256" key="2">
    <source>
        <dbReference type="ARBA" id="ARBA00022771"/>
    </source>
</evidence>
<evidence type="ECO:0000256" key="1">
    <source>
        <dbReference type="ARBA" id="ARBA00022723"/>
    </source>
</evidence>
<organism evidence="7 8">
    <name type="scientific">Tagetes erecta</name>
    <name type="common">African marigold</name>
    <dbReference type="NCBI Taxonomy" id="13708"/>
    <lineage>
        <taxon>Eukaryota</taxon>
        <taxon>Viridiplantae</taxon>
        <taxon>Streptophyta</taxon>
        <taxon>Embryophyta</taxon>
        <taxon>Tracheophyta</taxon>
        <taxon>Spermatophyta</taxon>
        <taxon>Magnoliopsida</taxon>
        <taxon>eudicotyledons</taxon>
        <taxon>Gunneridae</taxon>
        <taxon>Pentapetalae</taxon>
        <taxon>asterids</taxon>
        <taxon>campanulids</taxon>
        <taxon>Asterales</taxon>
        <taxon>Asteraceae</taxon>
        <taxon>Asteroideae</taxon>
        <taxon>Heliantheae alliance</taxon>
        <taxon>Tageteae</taxon>
        <taxon>Tagetes</taxon>
    </lineage>
</organism>
<keyword evidence="3" id="KW-0862">Zinc</keyword>
<evidence type="ECO:0000313" key="8">
    <source>
        <dbReference type="Proteomes" id="UP001229421"/>
    </source>
</evidence>
<dbReference type="SMART" id="SM00744">
    <property type="entry name" value="RINGv"/>
    <property type="match status" value="1"/>
</dbReference>
<feature type="transmembrane region" description="Helical" evidence="5">
    <location>
        <begin position="325"/>
        <end position="346"/>
    </location>
</feature>
<feature type="compositionally biased region" description="Low complexity" evidence="4">
    <location>
        <begin position="59"/>
        <end position="69"/>
    </location>
</feature>
<keyword evidence="5" id="KW-0472">Membrane</keyword>
<dbReference type="Pfam" id="PF12906">
    <property type="entry name" value="RINGv"/>
    <property type="match status" value="1"/>
</dbReference>
<dbReference type="CDD" id="cd16495">
    <property type="entry name" value="RING_CH-C4HC3_MARCH"/>
    <property type="match status" value="1"/>
</dbReference>
<evidence type="ECO:0000259" key="6">
    <source>
        <dbReference type="PROSITE" id="PS51292"/>
    </source>
</evidence>
<evidence type="ECO:0000256" key="3">
    <source>
        <dbReference type="ARBA" id="ARBA00022833"/>
    </source>
</evidence>
<protein>
    <recommendedName>
        <fullName evidence="6">RING-CH-type domain-containing protein</fullName>
    </recommendedName>
</protein>
<comment type="caution">
    <text evidence="7">The sequence shown here is derived from an EMBL/GenBank/DDBJ whole genome shotgun (WGS) entry which is preliminary data.</text>
</comment>
<feature type="domain" description="RING-CH-type" evidence="6">
    <location>
        <begin position="202"/>
        <end position="263"/>
    </location>
</feature>
<evidence type="ECO:0000313" key="7">
    <source>
        <dbReference type="EMBL" id="KAK1408613.1"/>
    </source>
</evidence>
<feature type="transmembrane region" description="Helical" evidence="5">
    <location>
        <begin position="352"/>
        <end position="371"/>
    </location>
</feature>
<dbReference type="SUPFAM" id="SSF57850">
    <property type="entry name" value="RING/U-box"/>
    <property type="match status" value="1"/>
</dbReference>
<gene>
    <name evidence="7" type="ORF">QVD17_40539</name>
</gene>
<accession>A0AAD8JS12</accession>
<dbReference type="EMBL" id="JAUHHV010000011">
    <property type="protein sequence ID" value="KAK1408613.1"/>
    <property type="molecule type" value="Genomic_DNA"/>
</dbReference>
<dbReference type="PANTHER" id="PTHR46158:SF11">
    <property type="entry name" value="ZINC FINGER PROTEIN"/>
    <property type="match status" value="1"/>
</dbReference>
<feature type="compositionally biased region" description="Basic and acidic residues" evidence="4">
    <location>
        <begin position="38"/>
        <end position="47"/>
    </location>
</feature>
<keyword evidence="5" id="KW-0812">Transmembrane</keyword>
<dbReference type="PROSITE" id="PS51292">
    <property type="entry name" value="ZF_RING_CH"/>
    <property type="match status" value="1"/>
</dbReference>
<dbReference type="GO" id="GO:0008270">
    <property type="term" value="F:zinc ion binding"/>
    <property type="evidence" value="ECO:0007669"/>
    <property type="project" value="UniProtKB-KW"/>
</dbReference>
<dbReference type="Proteomes" id="UP001229421">
    <property type="component" value="Unassembled WGS sequence"/>
</dbReference>
<dbReference type="InterPro" id="IPR013083">
    <property type="entry name" value="Znf_RING/FYVE/PHD"/>
</dbReference>
<reference evidence="7" key="1">
    <citation type="journal article" date="2023" name="bioRxiv">
        <title>Improved chromosome-level genome assembly for marigold (Tagetes erecta).</title>
        <authorList>
            <person name="Jiang F."/>
            <person name="Yuan L."/>
            <person name="Wang S."/>
            <person name="Wang H."/>
            <person name="Xu D."/>
            <person name="Wang A."/>
            <person name="Fan W."/>
        </authorList>
    </citation>
    <scope>NUCLEOTIDE SEQUENCE</scope>
    <source>
        <strain evidence="7">WSJ</strain>
        <tissue evidence="7">Leaf</tissue>
    </source>
</reference>
<dbReference type="PANTHER" id="PTHR46158">
    <property type="entry name" value="OS02G0165000 PROTEIN"/>
    <property type="match status" value="1"/>
</dbReference>
<name>A0AAD8JS12_TARER</name>
<keyword evidence="1" id="KW-0479">Metal-binding</keyword>
<feature type="region of interest" description="Disordered" evidence="4">
    <location>
        <begin position="85"/>
        <end position="105"/>
    </location>
</feature>
<feature type="compositionally biased region" description="Low complexity" evidence="4">
    <location>
        <begin position="10"/>
        <end position="31"/>
    </location>
</feature>
<dbReference type="InterPro" id="IPR011016">
    <property type="entry name" value="Znf_RING-CH"/>
</dbReference>
<proteinExistence type="predicted"/>
<keyword evidence="8" id="KW-1185">Reference proteome</keyword>
<evidence type="ECO:0000256" key="5">
    <source>
        <dbReference type="SAM" id="Phobius"/>
    </source>
</evidence>
<feature type="region of interest" description="Disordered" evidence="4">
    <location>
        <begin position="1"/>
        <end position="69"/>
    </location>
</feature>
<feature type="transmembrane region" description="Helical" evidence="5">
    <location>
        <begin position="378"/>
        <end position="401"/>
    </location>
</feature>
<keyword evidence="5" id="KW-1133">Transmembrane helix</keyword>
<dbReference type="AlphaFoldDB" id="A0AAD8JS12"/>
<keyword evidence="2" id="KW-0863">Zinc-finger</keyword>